<gene>
    <name evidence="2" type="ORF">TTHERM_000449039</name>
</gene>
<evidence type="ECO:0000313" key="3">
    <source>
        <dbReference type="Proteomes" id="UP000009168"/>
    </source>
</evidence>
<dbReference type="KEGG" id="tet:TTHERM_000449039"/>
<protein>
    <submittedName>
        <fullName evidence="2">Uncharacterized protein</fullName>
    </submittedName>
</protein>
<proteinExistence type="predicted"/>
<dbReference type="InParanoid" id="W7XJ02"/>
<dbReference type="AlphaFoldDB" id="W7XJ02"/>
<sequence>MQYKVIQLLQPNGKFSFSQTYIKDIFQVTRLRNKFRILRKNTECSFIASSSIFKKIQINKKKERKKINNQIQKIKEIKINQQEEKKLIKKEKIRRQREKINKNKIRQKNKIKQNKIKINTQKP</sequence>
<feature type="compositionally biased region" description="Basic residues" evidence="1">
    <location>
        <begin position="104"/>
        <end position="115"/>
    </location>
</feature>
<dbReference type="GeneID" id="24439038"/>
<evidence type="ECO:0000256" key="1">
    <source>
        <dbReference type="SAM" id="MobiDB-lite"/>
    </source>
</evidence>
<feature type="region of interest" description="Disordered" evidence="1">
    <location>
        <begin position="104"/>
        <end position="123"/>
    </location>
</feature>
<dbReference type="EMBL" id="GG662738">
    <property type="protein sequence ID" value="EWS75071.1"/>
    <property type="molecule type" value="Genomic_DNA"/>
</dbReference>
<dbReference type="RefSeq" id="XP_012652384.1">
    <property type="nucleotide sequence ID" value="XM_012796930.1"/>
</dbReference>
<organism evidence="2 3">
    <name type="scientific">Tetrahymena thermophila (strain SB210)</name>
    <dbReference type="NCBI Taxonomy" id="312017"/>
    <lineage>
        <taxon>Eukaryota</taxon>
        <taxon>Sar</taxon>
        <taxon>Alveolata</taxon>
        <taxon>Ciliophora</taxon>
        <taxon>Intramacronucleata</taxon>
        <taxon>Oligohymenophorea</taxon>
        <taxon>Hymenostomatida</taxon>
        <taxon>Tetrahymenina</taxon>
        <taxon>Tetrahymenidae</taxon>
        <taxon>Tetrahymena</taxon>
    </lineage>
</organism>
<reference evidence="3" key="1">
    <citation type="journal article" date="2006" name="PLoS Biol.">
        <title>Macronuclear genome sequence of the ciliate Tetrahymena thermophila, a model eukaryote.</title>
        <authorList>
            <person name="Eisen J.A."/>
            <person name="Coyne R.S."/>
            <person name="Wu M."/>
            <person name="Wu D."/>
            <person name="Thiagarajan M."/>
            <person name="Wortman J.R."/>
            <person name="Badger J.H."/>
            <person name="Ren Q."/>
            <person name="Amedeo P."/>
            <person name="Jones K.M."/>
            <person name="Tallon L.J."/>
            <person name="Delcher A.L."/>
            <person name="Salzberg S.L."/>
            <person name="Silva J.C."/>
            <person name="Haas B.J."/>
            <person name="Majoros W.H."/>
            <person name="Farzad M."/>
            <person name="Carlton J.M."/>
            <person name="Smith R.K. Jr."/>
            <person name="Garg J."/>
            <person name="Pearlman R.E."/>
            <person name="Karrer K.M."/>
            <person name="Sun L."/>
            <person name="Manning G."/>
            <person name="Elde N.C."/>
            <person name="Turkewitz A.P."/>
            <person name="Asai D.J."/>
            <person name="Wilkes D.E."/>
            <person name="Wang Y."/>
            <person name="Cai H."/>
            <person name="Collins K."/>
            <person name="Stewart B.A."/>
            <person name="Lee S.R."/>
            <person name="Wilamowska K."/>
            <person name="Weinberg Z."/>
            <person name="Ruzzo W.L."/>
            <person name="Wloga D."/>
            <person name="Gaertig J."/>
            <person name="Frankel J."/>
            <person name="Tsao C.-C."/>
            <person name="Gorovsky M.A."/>
            <person name="Keeling P.J."/>
            <person name="Waller R.F."/>
            <person name="Patron N.J."/>
            <person name="Cherry J.M."/>
            <person name="Stover N.A."/>
            <person name="Krieger C.J."/>
            <person name="del Toro C."/>
            <person name="Ryder H.F."/>
            <person name="Williamson S.C."/>
            <person name="Barbeau R.A."/>
            <person name="Hamilton E.P."/>
            <person name="Orias E."/>
        </authorList>
    </citation>
    <scope>NUCLEOTIDE SEQUENCE [LARGE SCALE GENOMIC DNA]</scope>
    <source>
        <strain evidence="3">SB210</strain>
    </source>
</reference>
<evidence type="ECO:0000313" key="2">
    <source>
        <dbReference type="EMBL" id="EWS75071.1"/>
    </source>
</evidence>
<name>W7XJ02_TETTS</name>
<accession>W7XJ02</accession>
<dbReference type="Proteomes" id="UP000009168">
    <property type="component" value="Unassembled WGS sequence"/>
</dbReference>
<keyword evidence="3" id="KW-1185">Reference proteome</keyword>